<reference evidence="2" key="1">
    <citation type="submission" date="2020-06" db="EMBL/GenBank/DDBJ databases">
        <authorList>
            <consortium name="Plant Systems Biology data submission"/>
        </authorList>
    </citation>
    <scope>NUCLEOTIDE SEQUENCE</scope>
    <source>
        <strain evidence="2">D6</strain>
    </source>
</reference>
<evidence type="ECO:0000256" key="1">
    <source>
        <dbReference type="SAM" id="MobiDB-lite"/>
    </source>
</evidence>
<feature type="compositionally biased region" description="Polar residues" evidence="1">
    <location>
        <begin position="272"/>
        <end position="289"/>
    </location>
</feature>
<evidence type="ECO:0000313" key="2">
    <source>
        <dbReference type="EMBL" id="CAB9520075.1"/>
    </source>
</evidence>
<dbReference type="Proteomes" id="UP001153069">
    <property type="component" value="Unassembled WGS sequence"/>
</dbReference>
<feature type="region of interest" description="Disordered" evidence="1">
    <location>
        <begin position="214"/>
        <end position="237"/>
    </location>
</feature>
<evidence type="ECO:0000313" key="3">
    <source>
        <dbReference type="Proteomes" id="UP001153069"/>
    </source>
</evidence>
<feature type="region of interest" description="Disordered" evidence="1">
    <location>
        <begin position="270"/>
        <end position="304"/>
    </location>
</feature>
<dbReference type="AlphaFoldDB" id="A0A9N8HPI4"/>
<name>A0A9N8HPI4_9STRA</name>
<keyword evidence="3" id="KW-1185">Reference proteome</keyword>
<accession>A0A9N8HPI4</accession>
<comment type="caution">
    <text evidence="2">The sequence shown here is derived from an EMBL/GenBank/DDBJ whole genome shotgun (WGS) entry which is preliminary data.</text>
</comment>
<proteinExistence type="predicted"/>
<dbReference type="EMBL" id="CAICTM010001069">
    <property type="protein sequence ID" value="CAB9520075.1"/>
    <property type="molecule type" value="Genomic_DNA"/>
</dbReference>
<gene>
    <name evidence="2" type="ORF">SEMRO_1071_G237960.1</name>
</gene>
<feature type="compositionally biased region" description="Acidic residues" evidence="1">
    <location>
        <begin position="219"/>
        <end position="232"/>
    </location>
</feature>
<protein>
    <submittedName>
        <fullName evidence="2">Uncharacterized protein</fullName>
    </submittedName>
</protein>
<organism evidence="2 3">
    <name type="scientific">Seminavis robusta</name>
    <dbReference type="NCBI Taxonomy" id="568900"/>
    <lineage>
        <taxon>Eukaryota</taxon>
        <taxon>Sar</taxon>
        <taxon>Stramenopiles</taxon>
        <taxon>Ochrophyta</taxon>
        <taxon>Bacillariophyta</taxon>
        <taxon>Bacillariophyceae</taxon>
        <taxon>Bacillariophycidae</taxon>
        <taxon>Naviculales</taxon>
        <taxon>Naviculaceae</taxon>
        <taxon>Seminavis</taxon>
    </lineage>
</organism>
<sequence>MAKPQDGGGDKDDDNKGRVMLLTIPSWGDPSTEYRVSLRSRPALWSKFAKFLGSQRQTKETKKVVSTQCSDHPSKEDLEYLQKRQSIALLQEQCFGSVASDYSDDDASLLSYHYHQGTVNINTTTNSSTKNGAGDVHPIQYVSVPRHLESNLSLEECWAETASLTPSCKTPNNAEFDIELELASIQALRTRDDETTDSEKQLLEQLVLSSRKKRAFVGQEEEDDTTEEDEDFALSPSPFLQLDLSKNKIKTKTQSNGEDTDDAHQEAITLPSPATNKSDDPANQDQPDSGSPPHHHQIPLTLQRRGVTTPQFQNVFQEFMYYYRWVVADMRAQDHLFRHDHTAHVQDPTNNTNEHIVTYFQQTERDANNGPICNLLQEFWYYYPMAIEKSMDQLGR</sequence>